<evidence type="ECO:0000313" key="1">
    <source>
        <dbReference type="EMBL" id="AGB40608.1"/>
    </source>
</evidence>
<sequence length="73" mass="8085">MVEAGDVLEGIVLEVKEKTAVIKFGNKAIEAKVLVDLKVGERVKVKVKGFYNGQLVLKVLKRKDDSGLIDFRV</sequence>
<dbReference type="EMBL" id="CP003359">
    <property type="protein sequence ID" value="AGB40608.1"/>
    <property type="molecule type" value="Genomic_DNA"/>
</dbReference>
<accession>L0K909</accession>
<dbReference type="KEGG" id="hhl:Halha_0635"/>
<gene>
    <name evidence="1" type="ordered locus">Halha_0635</name>
</gene>
<protein>
    <recommendedName>
        <fullName evidence="3">S1 motif domain-containing protein</fullName>
    </recommendedName>
</protein>
<dbReference type="OrthoDB" id="2112418at2"/>
<dbReference type="Proteomes" id="UP000010880">
    <property type="component" value="Chromosome"/>
</dbReference>
<dbReference type="AlphaFoldDB" id="L0K909"/>
<reference evidence="2" key="1">
    <citation type="submission" date="2012-02" db="EMBL/GenBank/DDBJ databases">
        <title>The complete genome of Halobacteroides halobius DSM 5150.</title>
        <authorList>
            <person name="Lucas S."/>
            <person name="Copeland A."/>
            <person name="Lapidus A."/>
            <person name="Glavina del Rio T."/>
            <person name="Dalin E."/>
            <person name="Tice H."/>
            <person name="Bruce D."/>
            <person name="Goodwin L."/>
            <person name="Pitluck S."/>
            <person name="Peters L."/>
            <person name="Mikhailova N."/>
            <person name="Gu W."/>
            <person name="Kyrpides N."/>
            <person name="Mavromatis K."/>
            <person name="Ivanova N."/>
            <person name="Brettin T."/>
            <person name="Detter J.C."/>
            <person name="Han C."/>
            <person name="Larimer F."/>
            <person name="Land M."/>
            <person name="Hauser L."/>
            <person name="Markowitz V."/>
            <person name="Cheng J.-F."/>
            <person name="Hugenholtz P."/>
            <person name="Woyke T."/>
            <person name="Wu D."/>
            <person name="Tindall B."/>
            <person name="Pomrenke H."/>
            <person name="Brambilla E."/>
            <person name="Klenk H.-P."/>
            <person name="Eisen J.A."/>
        </authorList>
    </citation>
    <scope>NUCLEOTIDE SEQUENCE [LARGE SCALE GENOMIC DNA]</scope>
    <source>
        <strain evidence="2">ATCC 35273 / DSM 5150 / MD-1</strain>
    </source>
</reference>
<keyword evidence="2" id="KW-1185">Reference proteome</keyword>
<dbReference type="STRING" id="748449.Halha_0635"/>
<organism evidence="1 2">
    <name type="scientific">Halobacteroides halobius (strain ATCC 35273 / DSM 5150 / MD-1)</name>
    <dbReference type="NCBI Taxonomy" id="748449"/>
    <lineage>
        <taxon>Bacteria</taxon>
        <taxon>Bacillati</taxon>
        <taxon>Bacillota</taxon>
        <taxon>Clostridia</taxon>
        <taxon>Halanaerobiales</taxon>
        <taxon>Halobacteroidaceae</taxon>
        <taxon>Halobacteroides</taxon>
    </lineage>
</organism>
<dbReference type="RefSeq" id="WP_015326334.1">
    <property type="nucleotide sequence ID" value="NC_019978.1"/>
</dbReference>
<name>L0K909_HALHC</name>
<proteinExistence type="predicted"/>
<dbReference type="HOGENOM" id="CLU_2699586_0_0_9"/>
<evidence type="ECO:0000313" key="2">
    <source>
        <dbReference type="Proteomes" id="UP000010880"/>
    </source>
</evidence>
<evidence type="ECO:0008006" key="3">
    <source>
        <dbReference type="Google" id="ProtNLM"/>
    </source>
</evidence>